<dbReference type="Proteomes" id="UP000479710">
    <property type="component" value="Unassembled WGS sequence"/>
</dbReference>
<feature type="domain" description="BED-type" evidence="9">
    <location>
        <begin position="142"/>
        <end position="199"/>
    </location>
</feature>
<dbReference type="InterPro" id="IPR012337">
    <property type="entry name" value="RNaseH-like_sf"/>
</dbReference>
<feature type="compositionally biased region" description="Basic and acidic residues" evidence="8">
    <location>
        <begin position="1"/>
        <end position="15"/>
    </location>
</feature>
<dbReference type="GO" id="GO:0008270">
    <property type="term" value="F:zinc ion binding"/>
    <property type="evidence" value="ECO:0007669"/>
    <property type="project" value="UniProtKB-KW"/>
</dbReference>
<feature type="compositionally biased region" description="Basic and acidic residues" evidence="8">
    <location>
        <begin position="33"/>
        <end position="42"/>
    </location>
</feature>
<dbReference type="InterPro" id="IPR008906">
    <property type="entry name" value="HATC_C_dom"/>
</dbReference>
<feature type="non-terminal residue" evidence="10">
    <location>
        <position position="386"/>
    </location>
</feature>
<keyword evidence="4" id="KW-0862">Zinc</keyword>
<evidence type="ECO:0000256" key="6">
    <source>
        <dbReference type="ARBA" id="ARBA00023242"/>
    </source>
</evidence>
<feature type="region of interest" description="Disordered" evidence="8">
    <location>
        <begin position="101"/>
        <end position="140"/>
    </location>
</feature>
<name>A0A6G1F551_9ORYZ</name>
<dbReference type="PANTHER" id="PTHR32166">
    <property type="entry name" value="OSJNBA0013A04.12 PROTEIN"/>
    <property type="match status" value="1"/>
</dbReference>
<keyword evidence="6" id="KW-0539">Nucleus</keyword>
<evidence type="ECO:0000256" key="4">
    <source>
        <dbReference type="ARBA" id="ARBA00022833"/>
    </source>
</evidence>
<keyword evidence="2" id="KW-0479">Metal-binding</keyword>
<keyword evidence="11" id="KW-1185">Reference proteome</keyword>
<dbReference type="EMBL" id="SPHZ02000001">
    <property type="protein sequence ID" value="KAF0932001.1"/>
    <property type="molecule type" value="Genomic_DNA"/>
</dbReference>
<comment type="caution">
    <text evidence="10">The sequence shown here is derived from an EMBL/GenBank/DDBJ whole genome shotgun (WGS) entry which is preliminary data.</text>
</comment>
<reference evidence="10 11" key="1">
    <citation type="submission" date="2019-11" db="EMBL/GenBank/DDBJ databases">
        <title>Whole genome sequence of Oryza granulata.</title>
        <authorList>
            <person name="Li W."/>
        </authorList>
    </citation>
    <scope>NUCLEOTIDE SEQUENCE [LARGE SCALE GENOMIC DNA]</scope>
    <source>
        <strain evidence="11">cv. Menghai</strain>
        <tissue evidence="10">Leaf</tissue>
    </source>
</reference>
<feature type="region of interest" description="Disordered" evidence="8">
    <location>
        <begin position="1"/>
        <end position="88"/>
    </location>
</feature>
<evidence type="ECO:0000256" key="5">
    <source>
        <dbReference type="ARBA" id="ARBA00023125"/>
    </source>
</evidence>
<organism evidence="10 11">
    <name type="scientific">Oryza meyeriana var. granulata</name>
    <dbReference type="NCBI Taxonomy" id="110450"/>
    <lineage>
        <taxon>Eukaryota</taxon>
        <taxon>Viridiplantae</taxon>
        <taxon>Streptophyta</taxon>
        <taxon>Embryophyta</taxon>
        <taxon>Tracheophyta</taxon>
        <taxon>Spermatophyta</taxon>
        <taxon>Magnoliopsida</taxon>
        <taxon>Liliopsida</taxon>
        <taxon>Poales</taxon>
        <taxon>Poaceae</taxon>
        <taxon>BOP clade</taxon>
        <taxon>Oryzoideae</taxon>
        <taxon>Oryzeae</taxon>
        <taxon>Oryzinae</taxon>
        <taxon>Oryza</taxon>
        <taxon>Oryza meyeriana</taxon>
    </lineage>
</organism>
<keyword evidence="3 7" id="KW-0863">Zinc-finger</keyword>
<evidence type="ECO:0000256" key="1">
    <source>
        <dbReference type="ARBA" id="ARBA00004123"/>
    </source>
</evidence>
<dbReference type="AlphaFoldDB" id="A0A6G1F551"/>
<feature type="compositionally biased region" description="Low complexity" evidence="8">
    <location>
        <begin position="77"/>
        <end position="88"/>
    </location>
</feature>
<dbReference type="Pfam" id="PF05699">
    <property type="entry name" value="Dimer_Tnp_hAT"/>
    <property type="match status" value="1"/>
</dbReference>
<evidence type="ECO:0000256" key="3">
    <source>
        <dbReference type="ARBA" id="ARBA00022771"/>
    </source>
</evidence>
<dbReference type="GO" id="GO:0003677">
    <property type="term" value="F:DNA binding"/>
    <property type="evidence" value="ECO:0007669"/>
    <property type="project" value="UniProtKB-KW"/>
</dbReference>
<dbReference type="OrthoDB" id="651094at2759"/>
<dbReference type="PROSITE" id="PS50808">
    <property type="entry name" value="ZF_BED"/>
    <property type="match status" value="1"/>
</dbReference>
<dbReference type="PANTHER" id="PTHR32166:SF74">
    <property type="entry name" value="OS05G0256350 PROTEIN"/>
    <property type="match status" value="1"/>
</dbReference>
<evidence type="ECO:0000256" key="8">
    <source>
        <dbReference type="SAM" id="MobiDB-lite"/>
    </source>
</evidence>
<comment type="subcellular location">
    <subcellularLocation>
        <location evidence="1">Nucleus</location>
    </subcellularLocation>
</comment>
<evidence type="ECO:0000313" key="10">
    <source>
        <dbReference type="EMBL" id="KAF0932001.1"/>
    </source>
</evidence>
<protein>
    <recommendedName>
        <fullName evidence="9">BED-type domain-containing protein</fullName>
    </recommendedName>
</protein>
<sequence length="386" mass="43426">MAVAGERAKISRAEEDTVAMRARASRFGRAKTGGKDKRERTHFPPAIWSSPPSAPLPTGRAPPARRSPPAGRPPPRRSCSSPSDALLPAGLLVPAGAPLLRSRLEAPPRRRTPPAPRMSTTQGLPAPETETETKGANVLKRNSDDVRWEYGVLVDPANKDKVKCKLCDKVMQGGIYRLKQHVAHEGKNATKCKARIPQALEAKEKCKKALDDAKRKREEKTFRELELREEVNVSRAKRQIKEAFGNMESRFKEVIAVVDKKMKVRLDSPLHLTAYLLNPHYSYANPSIFDDSTIVEGFISCVETFYYHDEDKQDQAFNTELKKFQIREGPFNKKLARTFENFDYNPASWWRLYGTETLALQKMATRILSLTSSSSGCERNWSGFEG</sequence>
<evidence type="ECO:0000259" key="9">
    <source>
        <dbReference type="PROSITE" id="PS50808"/>
    </source>
</evidence>
<evidence type="ECO:0000256" key="7">
    <source>
        <dbReference type="PROSITE-ProRule" id="PRU00027"/>
    </source>
</evidence>
<dbReference type="GO" id="GO:0046983">
    <property type="term" value="F:protein dimerization activity"/>
    <property type="evidence" value="ECO:0007669"/>
    <property type="project" value="InterPro"/>
</dbReference>
<gene>
    <name evidence="10" type="ORF">E2562_007811</name>
</gene>
<evidence type="ECO:0000313" key="11">
    <source>
        <dbReference type="Proteomes" id="UP000479710"/>
    </source>
</evidence>
<proteinExistence type="predicted"/>
<accession>A0A6G1F551</accession>
<dbReference type="GO" id="GO:0005634">
    <property type="term" value="C:nucleus"/>
    <property type="evidence" value="ECO:0007669"/>
    <property type="project" value="UniProtKB-SubCell"/>
</dbReference>
<dbReference type="SUPFAM" id="SSF53098">
    <property type="entry name" value="Ribonuclease H-like"/>
    <property type="match status" value="1"/>
</dbReference>
<dbReference type="InterPro" id="IPR003656">
    <property type="entry name" value="Znf_BED"/>
</dbReference>
<evidence type="ECO:0000256" key="2">
    <source>
        <dbReference type="ARBA" id="ARBA00022723"/>
    </source>
</evidence>
<keyword evidence="5" id="KW-0238">DNA-binding</keyword>